<dbReference type="SUPFAM" id="SSF51621">
    <property type="entry name" value="Phosphoenolpyruvate/pyruvate domain"/>
    <property type="match status" value="1"/>
</dbReference>
<comment type="function">
    <text evidence="2 10">Forms oxaloacetate, a four-carbon dicarboxylic acid source for the tricarboxylic acid cycle.</text>
</comment>
<dbReference type="Gene3D" id="1.20.1440.90">
    <property type="entry name" value="Phosphoenolpyruvate/pyruvate domain"/>
    <property type="match status" value="1"/>
</dbReference>
<organism evidence="13 14">
    <name type="scientific">Archangium minus</name>
    <dbReference type="NCBI Taxonomy" id="83450"/>
    <lineage>
        <taxon>Bacteria</taxon>
        <taxon>Pseudomonadati</taxon>
        <taxon>Myxococcota</taxon>
        <taxon>Myxococcia</taxon>
        <taxon>Myxococcales</taxon>
        <taxon>Cystobacterineae</taxon>
        <taxon>Archangiaceae</taxon>
        <taxon>Archangium</taxon>
    </lineage>
</organism>
<feature type="active site" evidence="10 12">
    <location>
        <position position="595"/>
    </location>
</feature>
<gene>
    <name evidence="10" type="primary">ppc</name>
    <name evidence="13" type="ORF">F0U60_54460</name>
</gene>
<reference evidence="13 14" key="1">
    <citation type="submission" date="2019-08" db="EMBL/GenBank/DDBJ databases">
        <title>Archangium and Cystobacter genomes.</title>
        <authorList>
            <person name="Chen I.-C.K."/>
            <person name="Wielgoss S."/>
        </authorList>
    </citation>
    <scope>NUCLEOTIDE SEQUENCE [LARGE SCALE GENOMIC DNA]</scope>
    <source>
        <strain evidence="13 14">Cbm 6</strain>
    </source>
</reference>
<evidence type="ECO:0000256" key="8">
    <source>
        <dbReference type="ARBA" id="ARBA00023300"/>
    </source>
</evidence>
<dbReference type="PANTHER" id="PTHR30523:SF32">
    <property type="entry name" value="PHOSPHOENOLPYRUVATE CARBOXYLASE"/>
    <property type="match status" value="1"/>
</dbReference>
<comment type="subunit">
    <text evidence="10">Homotetramer.</text>
</comment>
<dbReference type="InterPro" id="IPR021135">
    <property type="entry name" value="PEP_COase"/>
</dbReference>
<dbReference type="InterPro" id="IPR033129">
    <property type="entry name" value="PEPCASE_His_AS"/>
</dbReference>
<evidence type="ECO:0000256" key="6">
    <source>
        <dbReference type="ARBA" id="ARBA00022842"/>
    </source>
</evidence>
<feature type="active site" evidence="10 11">
    <location>
        <position position="145"/>
    </location>
</feature>
<name>A0ABY9X9P6_9BACT</name>
<evidence type="ECO:0000256" key="12">
    <source>
        <dbReference type="PROSITE-ProRule" id="PRU10112"/>
    </source>
</evidence>
<comment type="similarity">
    <text evidence="3 10">Belongs to the PEPCase type 1 family.</text>
</comment>
<evidence type="ECO:0000313" key="14">
    <source>
        <dbReference type="Proteomes" id="UP001611383"/>
    </source>
</evidence>
<evidence type="ECO:0000256" key="4">
    <source>
        <dbReference type="ARBA" id="ARBA00012305"/>
    </source>
</evidence>
<evidence type="ECO:0000256" key="10">
    <source>
        <dbReference type="HAMAP-Rule" id="MF_00595"/>
    </source>
</evidence>
<keyword evidence="7 10" id="KW-0456">Lyase</keyword>
<dbReference type="InterPro" id="IPR015813">
    <property type="entry name" value="Pyrv/PenolPyrv_kinase-like_dom"/>
</dbReference>
<sequence>MPCACSGLTRRTRLVNASPASSIALPQRVERDLDFLLDCFREVLEELGEREVARHLSRPGGGQATPGSLPERMVQAYSLAFHLLNIAEENTAVQQRRVKEAAEGVASEPGLWGHVLHHLKERGLGARQIAEVLAQVRVEPVLTAHPTEVKRASVLVHHRALYLLLVKRENQMWTPLEQQAIREEIKRVLELVWRTGELFLEKPDVLSELRNVIHYLRNVFPEALPVLDRRLLQAWAAEGFEPELLRDSQRLPLLVFGDWVGGDRDGHPFVTADVTRHTLGELRLNALTLLHQRLTGLSARLSLSGRLQPVPPALEARISELAEPLGERGQQAVRRNPDEPWRQLLNLMVARLPVDMSHAEAVRLEDAPGRYREASELASDLDLLHTSLVSIGAGRLAESEVLPLLRMVRSFGFHLAALDIRQNSRFHDLAVGELLVAAGLEGKDFAEWDEARRLAFLERELASPRPFALTGVPIGPQADAVLGCFRVVAEHLRAHGSAGLGALIVSMTRSLSDLLVVYLLAREAGLASQTPEGLVCHLPVVPLFETIDDLKHSPGILSAFLEHPMTKRSLAWQQKASGAAHPVQQVMIGYSDSNKDGGILASQWGLYRAQEALAAVGQRSGVRIRFFHGRGGTISRGAGPTHRFLSALPPSSFQGDLRMTEQGETISQKYANLISAVYNLELLLAGATEAALLARQREQRAHPLEPHLDGLAETSRRAYEALVRHPGFITFFAQATPIDVIESSKIGSRPARRTGQRTLADLRAIPWVFSWSQSRFFLSGWYGVGSALEALQREQPEAFALLKSQGLDWYPSKYVLTNVSTTILSADAEVMEAYAGLVEDGAIREQVMGMIRDEYARTRRMLEALWGAPLEERRPHIHRALSLRQPWLRVLHRQQIELLRTWRAQRKADGQGDHLLPRLLLTVNAIAGGLRTTG</sequence>
<evidence type="ECO:0000256" key="3">
    <source>
        <dbReference type="ARBA" id="ARBA00008346"/>
    </source>
</evidence>
<evidence type="ECO:0000256" key="7">
    <source>
        <dbReference type="ARBA" id="ARBA00023239"/>
    </source>
</evidence>
<evidence type="ECO:0000256" key="9">
    <source>
        <dbReference type="ARBA" id="ARBA00048995"/>
    </source>
</evidence>
<protein>
    <recommendedName>
        <fullName evidence="5 10">Phosphoenolpyruvate carboxylase</fullName>
        <shortName evidence="10">PEPC</shortName>
        <shortName evidence="10">PEPCase</shortName>
        <ecNumber evidence="4 10">4.1.1.31</ecNumber>
    </recommendedName>
</protein>
<dbReference type="PRINTS" id="PR00150">
    <property type="entry name" value="PEPCARBXLASE"/>
</dbReference>
<evidence type="ECO:0000256" key="1">
    <source>
        <dbReference type="ARBA" id="ARBA00001946"/>
    </source>
</evidence>
<keyword evidence="14" id="KW-1185">Reference proteome</keyword>
<dbReference type="InterPro" id="IPR018129">
    <property type="entry name" value="PEP_COase_Lys_AS"/>
</dbReference>
<accession>A0ABY9X9P6</accession>
<dbReference type="EC" id="4.1.1.31" evidence="4 10"/>
<comment type="catalytic activity">
    <reaction evidence="9 10">
        <text>oxaloacetate + phosphate = phosphoenolpyruvate + hydrogencarbonate</text>
        <dbReference type="Rhea" id="RHEA:28370"/>
        <dbReference type="ChEBI" id="CHEBI:16452"/>
        <dbReference type="ChEBI" id="CHEBI:17544"/>
        <dbReference type="ChEBI" id="CHEBI:43474"/>
        <dbReference type="ChEBI" id="CHEBI:58702"/>
        <dbReference type="EC" id="4.1.1.31"/>
    </reaction>
</comment>
<comment type="cofactor">
    <cofactor evidence="1 10">
        <name>Mg(2+)</name>
        <dbReference type="ChEBI" id="CHEBI:18420"/>
    </cofactor>
</comment>
<dbReference type="PROSITE" id="PS00781">
    <property type="entry name" value="PEPCASE_1"/>
    <property type="match status" value="1"/>
</dbReference>
<dbReference type="PANTHER" id="PTHR30523">
    <property type="entry name" value="PHOSPHOENOLPYRUVATE CARBOXYLASE"/>
    <property type="match status" value="1"/>
</dbReference>
<dbReference type="Proteomes" id="UP001611383">
    <property type="component" value="Chromosome"/>
</dbReference>
<proteinExistence type="inferred from homology"/>
<dbReference type="PROSITE" id="PS00393">
    <property type="entry name" value="PEPCASE_2"/>
    <property type="match status" value="1"/>
</dbReference>
<dbReference type="EMBL" id="CP043494">
    <property type="protein sequence ID" value="WNG52119.1"/>
    <property type="molecule type" value="Genomic_DNA"/>
</dbReference>
<dbReference type="HAMAP" id="MF_00595">
    <property type="entry name" value="PEPcase_type1"/>
    <property type="match status" value="1"/>
</dbReference>
<evidence type="ECO:0000256" key="11">
    <source>
        <dbReference type="PROSITE-ProRule" id="PRU10111"/>
    </source>
</evidence>
<keyword evidence="6 10" id="KW-0460">Magnesium</keyword>
<evidence type="ECO:0000256" key="2">
    <source>
        <dbReference type="ARBA" id="ARBA00003670"/>
    </source>
</evidence>
<evidence type="ECO:0000256" key="5">
    <source>
        <dbReference type="ARBA" id="ARBA00022419"/>
    </source>
</evidence>
<keyword evidence="8 10" id="KW-0120">Carbon dioxide fixation</keyword>
<dbReference type="Pfam" id="PF00311">
    <property type="entry name" value="PEPcase"/>
    <property type="match status" value="1"/>
</dbReference>
<evidence type="ECO:0000313" key="13">
    <source>
        <dbReference type="EMBL" id="WNG52119.1"/>
    </source>
</evidence>
<dbReference type="InterPro" id="IPR022805">
    <property type="entry name" value="PEP_COase_bac/pln-type"/>
</dbReference>